<accession>A0A5P8FRB4</accession>
<name>A0A5P8FRB4_9MICO</name>
<organism evidence="1 2">
    <name type="scientific">Janibacter melonis</name>
    <dbReference type="NCBI Taxonomy" id="262209"/>
    <lineage>
        <taxon>Bacteria</taxon>
        <taxon>Bacillati</taxon>
        <taxon>Actinomycetota</taxon>
        <taxon>Actinomycetes</taxon>
        <taxon>Micrococcales</taxon>
        <taxon>Intrasporangiaceae</taxon>
        <taxon>Janibacter</taxon>
    </lineage>
</organism>
<evidence type="ECO:0000313" key="2">
    <source>
        <dbReference type="Proteomes" id="UP000271708"/>
    </source>
</evidence>
<dbReference type="GeneID" id="59162708"/>
<gene>
    <name evidence="1" type="ORF">EEW87_016065</name>
</gene>
<proteinExistence type="predicted"/>
<evidence type="ECO:0000313" key="1">
    <source>
        <dbReference type="EMBL" id="QFQ31524.2"/>
    </source>
</evidence>
<reference evidence="1 2" key="1">
    <citation type="submission" date="2019-09" db="EMBL/GenBank/DDBJ databases">
        <title>Complete Genome Sequence of Janibacter melonis M714 with both human health impact and industrial applications.</title>
        <authorList>
            <person name="Jin M."/>
            <person name="Zhao Q.R."/>
        </authorList>
    </citation>
    <scope>NUCLEOTIDE SEQUENCE [LARGE SCALE GENOMIC DNA]</scope>
    <source>
        <strain evidence="1 2">M714</strain>
    </source>
</reference>
<dbReference type="RefSeq" id="WP_123093136.1">
    <property type="nucleotide sequence ID" value="NZ_CP044548.2"/>
</dbReference>
<dbReference type="KEGG" id="jme:EEW87_016065"/>
<dbReference type="AlphaFoldDB" id="A0A5P8FRB4"/>
<dbReference type="EMBL" id="CP044548">
    <property type="protein sequence ID" value="QFQ31524.2"/>
    <property type="molecule type" value="Genomic_DNA"/>
</dbReference>
<dbReference type="Proteomes" id="UP000271708">
    <property type="component" value="Chromosome"/>
</dbReference>
<protein>
    <submittedName>
        <fullName evidence="1">Uncharacterized protein</fullName>
    </submittedName>
</protein>
<sequence length="182" mass="19490">MVLPVRIPDWIIEGDGWHVARGAVLQMWLTFSEESRYHLPPPGVVGLRATATPLSPWPGAELGRHPTRLDADGACIYWDAPSPVAGVVSVRGGLEGHAMDAPEGFPMAAGVVRRVRDLWGGWSEGEVARAVVVGEDVDVSRPPPTHVVTPGVIPGRDDRGSWSGALVDLEVMRRPPGRPHAA</sequence>